<dbReference type="PANTHER" id="PTHR30231:SF42">
    <property type="entry name" value="EXONUCLEASE"/>
    <property type="match status" value="1"/>
</dbReference>
<sequence>MEEAINNTFTAIDFETANGKRSSICQVGLVRFVDGKITEKVNFLVQPPHNIYWDKMVDIHGITPSQTAKAPTFDKLWLQIEPFIAQQQVVAHCGFTFDFNCLKQTLEYYELPLPNFVGYCTYKIYKNKLDALCSQYNIGLNHHDALSDAIACGELFNLYLKKKQLQ</sequence>
<keyword evidence="2" id="KW-0378">Hydrolase</keyword>
<protein>
    <submittedName>
        <fullName evidence="2">3'-5' exonuclease</fullName>
        <ecNumber evidence="2">3.1.-.-</ecNumber>
    </submittedName>
</protein>
<gene>
    <name evidence="2" type="ORF">ACFOW1_05430</name>
</gene>
<evidence type="ECO:0000313" key="3">
    <source>
        <dbReference type="Proteomes" id="UP001595906"/>
    </source>
</evidence>
<name>A0ABV8PVG8_9BACT</name>
<dbReference type="CDD" id="cd06130">
    <property type="entry name" value="DNA_pol_III_epsilon_like"/>
    <property type="match status" value="1"/>
</dbReference>
<comment type="caution">
    <text evidence="2">The sequence shown here is derived from an EMBL/GenBank/DDBJ whole genome shotgun (WGS) entry which is preliminary data.</text>
</comment>
<proteinExistence type="predicted"/>
<dbReference type="GO" id="GO:0004527">
    <property type="term" value="F:exonuclease activity"/>
    <property type="evidence" value="ECO:0007669"/>
    <property type="project" value="UniProtKB-KW"/>
</dbReference>
<dbReference type="Pfam" id="PF00929">
    <property type="entry name" value="RNase_T"/>
    <property type="match status" value="1"/>
</dbReference>
<dbReference type="RefSeq" id="WP_379012722.1">
    <property type="nucleotide sequence ID" value="NZ_JBHSDC010000003.1"/>
</dbReference>
<dbReference type="Gene3D" id="3.30.420.10">
    <property type="entry name" value="Ribonuclease H-like superfamily/Ribonuclease H"/>
    <property type="match status" value="1"/>
</dbReference>
<dbReference type="EC" id="3.1.-.-" evidence="2"/>
<dbReference type="Proteomes" id="UP001595906">
    <property type="component" value="Unassembled WGS sequence"/>
</dbReference>
<evidence type="ECO:0000259" key="1">
    <source>
        <dbReference type="SMART" id="SM00479"/>
    </source>
</evidence>
<organism evidence="2 3">
    <name type="scientific">Parasediminibacterium paludis</name>
    <dbReference type="NCBI Taxonomy" id="908966"/>
    <lineage>
        <taxon>Bacteria</taxon>
        <taxon>Pseudomonadati</taxon>
        <taxon>Bacteroidota</taxon>
        <taxon>Chitinophagia</taxon>
        <taxon>Chitinophagales</taxon>
        <taxon>Chitinophagaceae</taxon>
        <taxon>Parasediminibacterium</taxon>
    </lineage>
</organism>
<dbReference type="SMART" id="SM00479">
    <property type="entry name" value="EXOIII"/>
    <property type="match status" value="1"/>
</dbReference>
<dbReference type="InterPro" id="IPR036397">
    <property type="entry name" value="RNaseH_sf"/>
</dbReference>
<dbReference type="InterPro" id="IPR012337">
    <property type="entry name" value="RNaseH-like_sf"/>
</dbReference>
<dbReference type="EMBL" id="JBHSDC010000003">
    <property type="protein sequence ID" value="MFC4231321.1"/>
    <property type="molecule type" value="Genomic_DNA"/>
</dbReference>
<dbReference type="InterPro" id="IPR013520">
    <property type="entry name" value="Ribonucl_H"/>
</dbReference>
<feature type="domain" description="Exonuclease" evidence="1">
    <location>
        <begin position="8"/>
        <end position="165"/>
    </location>
</feature>
<keyword evidence="2" id="KW-0540">Nuclease</keyword>
<dbReference type="PANTHER" id="PTHR30231">
    <property type="entry name" value="DNA POLYMERASE III SUBUNIT EPSILON"/>
    <property type="match status" value="1"/>
</dbReference>
<keyword evidence="2" id="KW-0269">Exonuclease</keyword>
<evidence type="ECO:0000313" key="2">
    <source>
        <dbReference type="EMBL" id="MFC4231321.1"/>
    </source>
</evidence>
<keyword evidence="3" id="KW-1185">Reference proteome</keyword>
<reference evidence="3" key="1">
    <citation type="journal article" date="2019" name="Int. J. Syst. Evol. Microbiol.">
        <title>The Global Catalogue of Microorganisms (GCM) 10K type strain sequencing project: providing services to taxonomists for standard genome sequencing and annotation.</title>
        <authorList>
            <consortium name="The Broad Institute Genomics Platform"/>
            <consortium name="The Broad Institute Genome Sequencing Center for Infectious Disease"/>
            <person name="Wu L."/>
            <person name="Ma J."/>
        </authorList>
    </citation>
    <scope>NUCLEOTIDE SEQUENCE [LARGE SCALE GENOMIC DNA]</scope>
    <source>
        <strain evidence="3">CECT 8010</strain>
    </source>
</reference>
<accession>A0ABV8PVG8</accession>
<dbReference type="SUPFAM" id="SSF53098">
    <property type="entry name" value="Ribonuclease H-like"/>
    <property type="match status" value="1"/>
</dbReference>